<sequence length="771" mass="84305">MRVRLSHIVIVAIVTAGAALLMCGAAFSPSSDTTLQNPSPSQALPIKIDYPLEGSVFPPEITPPTFLWHDANESSKRWVLEISFAGVSTPLRINAPGDLLQRGQSDPDAGPDLALTLEQATTHTWKPDIATWEKIKHLSVNSPARITIMGLAPNVTEPSSIGHVTISTSSDPVGAPVFYRDVPLRLPPPEEKGPIAPLPRSAIPLIKWQIRDISQPKSHLVMTNLPTCANCHSVSRDGTTFGLDLDGPRNDKGLYALVPISKDMTIRNSNVIHWSSFGLNEETRAADPAVKRFGFMSQVSPTGRYVVTSIGPPNNTNKHQNEEPGFASGILDRIYSTNYRSIQFSQVFYPTRGILAWYDSKEGKMRPLPGADDAQYVQTSAFWSPDGKYLIFSRALARDPYPVGAAKPEQANDPGETQIQYDLYKIPFNEGRGGKAVPVEGASANGMSNNFPKVSPDGKWIVFVQNKNGLLMRPDSKLYIVPFAGGKARLMHCNLAPMNSWHTWSPNGHWLAFSSKARGPYTRLMLTHIDADGNDTPAIIVDDTTAANRAINIPEFINLPAGTSIDKIDPEATNFYRLFDQAYAQIEASQFSEAIDTLHKAIATNPEDPLSHYILATALSANDQERDALIEYRKAVSLMPTNPTFLDHLAVSLALNGDSDGAIEQLNRAIAVDPGSVEYRFNVAYVLESRGDFDGAVAPLEKAVALSRGKDWRCLAELAKVYDKTGRTADAIPAVRQALDLAVKQNDQQAAATLQDALNHYQHFDSGRKPN</sequence>
<dbReference type="SUPFAM" id="SSF82171">
    <property type="entry name" value="DPP6 N-terminal domain-like"/>
    <property type="match status" value="1"/>
</dbReference>
<dbReference type="AlphaFoldDB" id="A0AAU7DCA7"/>
<protein>
    <submittedName>
        <fullName evidence="4">Tetratricopeptide repeat protein</fullName>
    </submittedName>
</protein>
<dbReference type="InterPro" id="IPR051012">
    <property type="entry name" value="CellSynth/LPSAsmb/PSIAsmb"/>
</dbReference>
<dbReference type="InterPro" id="IPR011659">
    <property type="entry name" value="WD40"/>
</dbReference>
<organism evidence="4">
    <name type="scientific">Telmatobacter sp. DSM 110680</name>
    <dbReference type="NCBI Taxonomy" id="3036704"/>
    <lineage>
        <taxon>Bacteria</taxon>
        <taxon>Pseudomonadati</taxon>
        <taxon>Acidobacteriota</taxon>
        <taxon>Terriglobia</taxon>
        <taxon>Terriglobales</taxon>
        <taxon>Acidobacteriaceae</taxon>
        <taxon>Telmatobacter</taxon>
    </lineage>
</organism>
<dbReference type="InterPro" id="IPR011990">
    <property type="entry name" value="TPR-like_helical_dom_sf"/>
</dbReference>
<dbReference type="PANTHER" id="PTHR45586:SF1">
    <property type="entry name" value="LIPOPOLYSACCHARIDE ASSEMBLY PROTEIN B"/>
    <property type="match status" value="1"/>
</dbReference>
<keyword evidence="1" id="KW-0677">Repeat</keyword>
<proteinExistence type="predicted"/>
<dbReference type="RefSeq" id="WP_348260584.1">
    <property type="nucleotide sequence ID" value="NZ_CP121196.1"/>
</dbReference>
<dbReference type="Pfam" id="PF07676">
    <property type="entry name" value="PD40"/>
    <property type="match status" value="3"/>
</dbReference>
<evidence type="ECO:0000313" key="4">
    <source>
        <dbReference type="EMBL" id="XBH15353.1"/>
    </source>
</evidence>
<dbReference type="InterPro" id="IPR011042">
    <property type="entry name" value="6-blade_b-propeller_TolB-like"/>
</dbReference>
<dbReference type="InterPro" id="IPR019734">
    <property type="entry name" value="TPR_rpt"/>
</dbReference>
<feature type="repeat" description="TPR" evidence="3">
    <location>
        <begin position="575"/>
        <end position="608"/>
    </location>
</feature>
<evidence type="ECO:0000256" key="3">
    <source>
        <dbReference type="PROSITE-ProRule" id="PRU00339"/>
    </source>
</evidence>
<evidence type="ECO:0000256" key="1">
    <source>
        <dbReference type="ARBA" id="ARBA00022737"/>
    </source>
</evidence>
<dbReference type="Gene3D" id="1.25.40.10">
    <property type="entry name" value="Tetratricopeptide repeat domain"/>
    <property type="match status" value="2"/>
</dbReference>
<evidence type="ECO:0000256" key="2">
    <source>
        <dbReference type="ARBA" id="ARBA00022803"/>
    </source>
</evidence>
<accession>A0AAU7DCA7</accession>
<keyword evidence="2 3" id="KW-0802">TPR repeat</keyword>
<name>A0AAU7DCA7_9BACT</name>
<dbReference type="SUPFAM" id="SSF48452">
    <property type="entry name" value="TPR-like"/>
    <property type="match status" value="1"/>
</dbReference>
<reference evidence="4" key="1">
    <citation type="submission" date="2023-03" db="EMBL/GenBank/DDBJ databases">
        <title>Edaphobacter sp.</title>
        <authorList>
            <person name="Huber K.J."/>
            <person name="Papendorf J."/>
            <person name="Pilke C."/>
            <person name="Bunk B."/>
            <person name="Sproeer C."/>
            <person name="Pester M."/>
        </authorList>
    </citation>
    <scope>NUCLEOTIDE SEQUENCE</scope>
    <source>
        <strain evidence="4">DSM 110680</strain>
    </source>
</reference>
<dbReference type="PANTHER" id="PTHR45586">
    <property type="entry name" value="TPR REPEAT-CONTAINING PROTEIN PA4667"/>
    <property type="match status" value="1"/>
</dbReference>
<dbReference type="EMBL" id="CP121196">
    <property type="protein sequence ID" value="XBH15353.1"/>
    <property type="molecule type" value="Genomic_DNA"/>
</dbReference>
<dbReference type="Pfam" id="PF13432">
    <property type="entry name" value="TPR_16"/>
    <property type="match status" value="2"/>
</dbReference>
<dbReference type="SMART" id="SM00028">
    <property type="entry name" value="TPR"/>
    <property type="match status" value="5"/>
</dbReference>
<dbReference type="Gene3D" id="2.120.10.30">
    <property type="entry name" value="TolB, C-terminal domain"/>
    <property type="match status" value="1"/>
</dbReference>
<dbReference type="PROSITE" id="PS50005">
    <property type="entry name" value="TPR"/>
    <property type="match status" value="1"/>
</dbReference>
<gene>
    <name evidence="4" type="ORF">P8935_12305</name>
</gene>